<dbReference type="AlphaFoldDB" id="A0A6G1IWD7"/>
<evidence type="ECO:0000313" key="1">
    <source>
        <dbReference type="EMBL" id="KAF2682199.1"/>
    </source>
</evidence>
<keyword evidence="2" id="KW-1185">Reference proteome</keyword>
<sequence>MPPAVKRSFDAAIRLRGCYNQRYNNDDQADPQDKFGHAESLGHCIQVRLVASAVRAGPSDAGDVGETLQNLYDSLGHINIEEEETLLGEEISAFESQELSATYRPIVYDVKIIKERIYQQARTLGPPLDLAIARSTTVPFYSALVVLQDIAEVRKETLDPIFTLRRVERGLSELQDKKSRENAEFLTSFRTPLQSVNEGNPASFEAAFAADLLALDLQMCKRDPKSAIQKPIKCGTAMDTRIDAINKHIVLSREYEDRAELLRGAGTHHGKPITACLRHAYLYTILKRKGHLDVVNEKGQKIFWGLIKAVSEGHSKDLFLASEPPVELDRVFDRLKLAAGINLGSIM</sequence>
<organism evidence="1 2">
    <name type="scientific">Lentithecium fluviatile CBS 122367</name>
    <dbReference type="NCBI Taxonomy" id="1168545"/>
    <lineage>
        <taxon>Eukaryota</taxon>
        <taxon>Fungi</taxon>
        <taxon>Dikarya</taxon>
        <taxon>Ascomycota</taxon>
        <taxon>Pezizomycotina</taxon>
        <taxon>Dothideomycetes</taxon>
        <taxon>Pleosporomycetidae</taxon>
        <taxon>Pleosporales</taxon>
        <taxon>Massarineae</taxon>
        <taxon>Lentitheciaceae</taxon>
        <taxon>Lentithecium</taxon>
    </lineage>
</organism>
<accession>A0A6G1IWD7</accession>
<proteinExistence type="predicted"/>
<name>A0A6G1IWD7_9PLEO</name>
<reference evidence="1" key="1">
    <citation type="journal article" date="2020" name="Stud. Mycol.">
        <title>101 Dothideomycetes genomes: a test case for predicting lifestyles and emergence of pathogens.</title>
        <authorList>
            <person name="Haridas S."/>
            <person name="Albert R."/>
            <person name="Binder M."/>
            <person name="Bloem J."/>
            <person name="Labutti K."/>
            <person name="Salamov A."/>
            <person name="Andreopoulos B."/>
            <person name="Baker S."/>
            <person name="Barry K."/>
            <person name="Bills G."/>
            <person name="Bluhm B."/>
            <person name="Cannon C."/>
            <person name="Castanera R."/>
            <person name="Culley D."/>
            <person name="Daum C."/>
            <person name="Ezra D."/>
            <person name="Gonzalez J."/>
            <person name="Henrissat B."/>
            <person name="Kuo A."/>
            <person name="Liang C."/>
            <person name="Lipzen A."/>
            <person name="Lutzoni F."/>
            <person name="Magnuson J."/>
            <person name="Mondo S."/>
            <person name="Nolan M."/>
            <person name="Ohm R."/>
            <person name="Pangilinan J."/>
            <person name="Park H.-J."/>
            <person name="Ramirez L."/>
            <person name="Alfaro M."/>
            <person name="Sun H."/>
            <person name="Tritt A."/>
            <person name="Yoshinaga Y."/>
            <person name="Zwiers L.-H."/>
            <person name="Turgeon B."/>
            <person name="Goodwin S."/>
            <person name="Spatafora J."/>
            <person name="Crous P."/>
            <person name="Grigoriev I."/>
        </authorList>
    </citation>
    <scope>NUCLEOTIDE SEQUENCE</scope>
    <source>
        <strain evidence="1">CBS 122367</strain>
    </source>
</reference>
<protein>
    <submittedName>
        <fullName evidence="1">Uncharacterized protein</fullName>
    </submittedName>
</protein>
<dbReference type="Proteomes" id="UP000799291">
    <property type="component" value="Unassembled WGS sequence"/>
</dbReference>
<gene>
    <name evidence="1" type="ORF">K458DRAFT_391229</name>
</gene>
<dbReference type="EMBL" id="MU005588">
    <property type="protein sequence ID" value="KAF2682199.1"/>
    <property type="molecule type" value="Genomic_DNA"/>
</dbReference>
<evidence type="ECO:0000313" key="2">
    <source>
        <dbReference type="Proteomes" id="UP000799291"/>
    </source>
</evidence>